<dbReference type="RefSeq" id="WP_218632662.1">
    <property type="nucleotide sequence ID" value="NZ_JAHVAH010000001.1"/>
</dbReference>
<evidence type="ECO:0000256" key="4">
    <source>
        <dbReference type="ARBA" id="ARBA00005250"/>
    </source>
</evidence>
<keyword evidence="16" id="KW-1185">Reference proteome</keyword>
<dbReference type="PANTHER" id="PTHR42951">
    <property type="entry name" value="METALLO-BETA-LACTAMASE DOMAIN-CONTAINING"/>
    <property type="match status" value="1"/>
</dbReference>
<keyword evidence="12" id="KW-0046">Antibiotic resistance</keyword>
<comment type="cofactor">
    <cofactor evidence="2">
        <name>Zn(2+)</name>
        <dbReference type="ChEBI" id="CHEBI:29105"/>
    </cofactor>
</comment>
<feature type="signal peptide" evidence="13">
    <location>
        <begin position="1"/>
        <end position="18"/>
    </location>
</feature>
<name>A0ABS6V563_9SPHN</name>
<dbReference type="InterPro" id="IPR001279">
    <property type="entry name" value="Metallo-B-lactamas"/>
</dbReference>
<feature type="chain" id="PRO_5046229571" description="beta-lactamase" evidence="13">
    <location>
        <begin position="19"/>
        <end position="291"/>
    </location>
</feature>
<reference evidence="15 16" key="1">
    <citation type="submission" date="2021-07" db="EMBL/GenBank/DDBJ databases">
        <title>The draft genome sequence of Sphingomicrobium sp. B8.</title>
        <authorList>
            <person name="Mu L."/>
        </authorList>
    </citation>
    <scope>NUCLEOTIDE SEQUENCE [LARGE SCALE GENOMIC DNA]</scope>
    <source>
        <strain evidence="15 16">B8</strain>
    </source>
</reference>
<evidence type="ECO:0000256" key="9">
    <source>
        <dbReference type="ARBA" id="ARBA00022764"/>
    </source>
</evidence>
<accession>A0ABS6V563</accession>
<dbReference type="Proteomes" id="UP000698028">
    <property type="component" value="Unassembled WGS sequence"/>
</dbReference>
<dbReference type="InterPro" id="IPR050855">
    <property type="entry name" value="NDM-1-like"/>
</dbReference>
<dbReference type="PANTHER" id="PTHR42951:SF4">
    <property type="entry name" value="ACYL-COENZYME A THIOESTERASE MBLAC2"/>
    <property type="match status" value="1"/>
</dbReference>
<evidence type="ECO:0000259" key="14">
    <source>
        <dbReference type="SMART" id="SM00849"/>
    </source>
</evidence>
<dbReference type="SMART" id="SM00849">
    <property type="entry name" value="Lactamase_B"/>
    <property type="match status" value="1"/>
</dbReference>
<evidence type="ECO:0000256" key="7">
    <source>
        <dbReference type="ARBA" id="ARBA00022723"/>
    </source>
</evidence>
<evidence type="ECO:0000313" key="16">
    <source>
        <dbReference type="Proteomes" id="UP000698028"/>
    </source>
</evidence>
<evidence type="ECO:0000256" key="8">
    <source>
        <dbReference type="ARBA" id="ARBA00022729"/>
    </source>
</evidence>
<evidence type="ECO:0000256" key="1">
    <source>
        <dbReference type="ARBA" id="ARBA00001526"/>
    </source>
</evidence>
<gene>
    <name evidence="15" type="ORF">KTQ36_05235</name>
</gene>
<feature type="domain" description="Metallo-beta-lactamase" evidence="14">
    <location>
        <begin position="44"/>
        <end position="224"/>
    </location>
</feature>
<proteinExistence type="inferred from homology"/>
<comment type="similarity">
    <text evidence="4">Belongs to the metallo-beta-lactamase superfamily. Class-B beta-lactamase family.</text>
</comment>
<dbReference type="EC" id="3.5.2.6" evidence="6"/>
<sequence>MRFALLASAFLFASPALAQDDRFANVEIEVVEVAPNVAVLFGQGGNIALSHGDDGNVLIDDQFAPLVPKIVAAVEGISDGPVRFVINTHHHGDHTGGNEAMAEAGALVMAHDNVRKNILARLAENGDTSGTHGSLPVITFDSSVDLHWNGETIDIVHVHHAHTDGDALVFFTGSKVLHMGDTYFNGVTWPYIDTGNGGSIDGLVKAIASALARIDDSWTVIPGHGPVATHDDLHAYHDMLKTLRDGVAAAIAAGETLEQVQARDLTAGYDVEDGFISGDKFIEVLYNQLSD</sequence>
<comment type="catalytic activity">
    <reaction evidence="1">
        <text>a beta-lactam + H2O = a substituted beta-amino acid</text>
        <dbReference type="Rhea" id="RHEA:20401"/>
        <dbReference type="ChEBI" id="CHEBI:15377"/>
        <dbReference type="ChEBI" id="CHEBI:35627"/>
        <dbReference type="ChEBI" id="CHEBI:140347"/>
        <dbReference type="EC" id="3.5.2.6"/>
    </reaction>
</comment>
<comment type="caution">
    <text evidence="15">The sequence shown here is derived from an EMBL/GenBank/DDBJ whole genome shotgun (WGS) entry which is preliminary data.</text>
</comment>
<dbReference type="EMBL" id="JAHVAH010000001">
    <property type="protein sequence ID" value="MBW0144696.1"/>
    <property type="molecule type" value="Genomic_DNA"/>
</dbReference>
<evidence type="ECO:0000256" key="6">
    <source>
        <dbReference type="ARBA" id="ARBA00012865"/>
    </source>
</evidence>
<comment type="subcellular location">
    <subcellularLocation>
        <location evidence="3">Periplasm</location>
    </subcellularLocation>
</comment>
<keyword evidence="9" id="KW-0574">Periplasm</keyword>
<evidence type="ECO:0000256" key="5">
    <source>
        <dbReference type="ARBA" id="ARBA00011245"/>
    </source>
</evidence>
<dbReference type="Pfam" id="PF00753">
    <property type="entry name" value="Lactamase_B"/>
    <property type="match status" value="1"/>
</dbReference>
<dbReference type="PROSITE" id="PS00743">
    <property type="entry name" value="BETA_LACTAMASE_B_1"/>
    <property type="match status" value="1"/>
</dbReference>
<keyword evidence="11" id="KW-0862">Zinc</keyword>
<evidence type="ECO:0000313" key="15">
    <source>
        <dbReference type="EMBL" id="MBW0144696.1"/>
    </source>
</evidence>
<evidence type="ECO:0000256" key="2">
    <source>
        <dbReference type="ARBA" id="ARBA00001947"/>
    </source>
</evidence>
<evidence type="ECO:0000256" key="3">
    <source>
        <dbReference type="ARBA" id="ARBA00004418"/>
    </source>
</evidence>
<dbReference type="CDD" id="cd16282">
    <property type="entry name" value="metallo-hydrolase-like_MBL-fold"/>
    <property type="match status" value="1"/>
</dbReference>
<evidence type="ECO:0000256" key="10">
    <source>
        <dbReference type="ARBA" id="ARBA00022801"/>
    </source>
</evidence>
<keyword evidence="10" id="KW-0378">Hydrolase</keyword>
<evidence type="ECO:0000256" key="12">
    <source>
        <dbReference type="ARBA" id="ARBA00023251"/>
    </source>
</evidence>
<dbReference type="InterPro" id="IPR001018">
    <property type="entry name" value="Beta-lactamase_class-B_CS"/>
</dbReference>
<organism evidence="15 16">
    <name type="scientific">Sphingomicrobium clamense</name>
    <dbReference type="NCBI Taxonomy" id="2851013"/>
    <lineage>
        <taxon>Bacteria</taxon>
        <taxon>Pseudomonadati</taxon>
        <taxon>Pseudomonadota</taxon>
        <taxon>Alphaproteobacteria</taxon>
        <taxon>Sphingomonadales</taxon>
        <taxon>Sphingomonadaceae</taxon>
        <taxon>Sphingomicrobium</taxon>
    </lineage>
</organism>
<comment type="subunit">
    <text evidence="5">Monomer.</text>
</comment>
<keyword evidence="7" id="KW-0479">Metal-binding</keyword>
<keyword evidence="8 13" id="KW-0732">Signal</keyword>
<evidence type="ECO:0000256" key="11">
    <source>
        <dbReference type="ARBA" id="ARBA00022833"/>
    </source>
</evidence>
<evidence type="ECO:0000256" key="13">
    <source>
        <dbReference type="SAM" id="SignalP"/>
    </source>
</evidence>
<protein>
    <recommendedName>
        <fullName evidence="6">beta-lactamase</fullName>
        <ecNumber evidence="6">3.5.2.6</ecNumber>
    </recommendedName>
</protein>